<feature type="transmembrane region" description="Helical" evidence="1">
    <location>
        <begin position="15"/>
        <end position="34"/>
    </location>
</feature>
<feature type="transmembrane region" description="Helical" evidence="1">
    <location>
        <begin position="113"/>
        <end position="132"/>
    </location>
</feature>
<comment type="caution">
    <text evidence="2">The sequence shown here is derived from an EMBL/GenBank/DDBJ whole genome shotgun (WGS) entry which is preliminary data.</text>
</comment>
<feature type="transmembrane region" description="Helical" evidence="1">
    <location>
        <begin position="329"/>
        <end position="352"/>
    </location>
</feature>
<feature type="transmembrane region" description="Helical" evidence="1">
    <location>
        <begin position="260"/>
        <end position="282"/>
    </location>
</feature>
<gene>
    <name evidence="2" type="ORF">PQU98_06080</name>
</gene>
<feature type="transmembrane region" description="Helical" evidence="1">
    <location>
        <begin position="81"/>
        <end position="101"/>
    </location>
</feature>
<protein>
    <submittedName>
        <fullName evidence="2">DUF4153 domain-containing protein</fullName>
    </submittedName>
</protein>
<dbReference type="RefSeq" id="WP_272744014.1">
    <property type="nucleotide sequence ID" value="NZ_JAQQKV010000001.1"/>
</dbReference>
<feature type="transmembrane region" description="Helical" evidence="1">
    <location>
        <begin position="294"/>
        <end position="317"/>
    </location>
</feature>
<feature type="transmembrane region" description="Helical" evidence="1">
    <location>
        <begin position="196"/>
        <end position="213"/>
    </location>
</feature>
<name>A0ABT5HHS9_9CAUL</name>
<sequence>MLDAAKQPFSERHALIFRAVIGVLFGLVLAYLQTYTDAHRPEYPIDPAKITQTYIWHQIAFLTVALSAFIYWAGAAAMRRGTLAIWGLISMALIAVIAWTQYQQNPTPYFSPFWGTATFLLYPLLFISHELISSADQARKAIAPYSLYFDEAWKRGVQLCLCILFTLLLWGILWLGASLLGFIGFDWFKKLLEQEYFSFPITGLALGVSVHLSDVQTKLLANVRALILGVLSWLLPVIVLVGLIFTVSLCFSGLEPLWKTKAATATLLGACLGLVLLINAAYQQGDEERPVNVALKIAARIGCGLILIFSVLAAYALSLRIGQYGLTPARIMALTGVIVALLYGIGYAVAAVMPGRWLRLIEPLNIAFAIAKCVIFICVLTPIATPARLSVGDQVARLQSGKVAPDQFDWNLLRFETGIYGTRALDILEASGTTDTIRKKATEAKTMKERYQLTPPSTSVKPSAGQFKIIAPADGVMPETFMAQDFNLEGYDTPQCMKTASKLCQVSLIDLNRDNVPEIVILDDNALRIYIHGVGKWQQQTADFTLTDAQKAAFLKGEARATEPQWDDLMVDDKRLSIDTPQ</sequence>
<keyword evidence="3" id="KW-1185">Reference proteome</keyword>
<dbReference type="Proteomes" id="UP001218579">
    <property type="component" value="Unassembled WGS sequence"/>
</dbReference>
<evidence type="ECO:0000256" key="1">
    <source>
        <dbReference type="SAM" id="Phobius"/>
    </source>
</evidence>
<keyword evidence="1" id="KW-1133">Transmembrane helix</keyword>
<reference evidence="2 3" key="1">
    <citation type="submission" date="2023-01" db="EMBL/GenBank/DDBJ databases">
        <title>Novel species of the genus Asticcacaulis isolated from rivers.</title>
        <authorList>
            <person name="Lu H."/>
        </authorList>
    </citation>
    <scope>NUCLEOTIDE SEQUENCE [LARGE SCALE GENOMIC DNA]</scope>
    <source>
        <strain evidence="2 3">LKC15W</strain>
    </source>
</reference>
<proteinExistence type="predicted"/>
<evidence type="ECO:0000313" key="3">
    <source>
        <dbReference type="Proteomes" id="UP001218579"/>
    </source>
</evidence>
<dbReference type="InterPro" id="IPR025291">
    <property type="entry name" value="DUF4153"/>
</dbReference>
<evidence type="ECO:0000313" key="2">
    <source>
        <dbReference type="EMBL" id="MDC7675686.1"/>
    </source>
</evidence>
<dbReference type="EMBL" id="JAQQKV010000001">
    <property type="protein sequence ID" value="MDC7675686.1"/>
    <property type="molecule type" value="Genomic_DNA"/>
</dbReference>
<accession>A0ABT5HHS9</accession>
<keyword evidence="1" id="KW-0472">Membrane</keyword>
<feature type="transmembrane region" description="Helical" evidence="1">
    <location>
        <begin position="364"/>
        <end position="384"/>
    </location>
</feature>
<feature type="transmembrane region" description="Helical" evidence="1">
    <location>
        <begin position="159"/>
        <end position="184"/>
    </location>
</feature>
<feature type="transmembrane region" description="Helical" evidence="1">
    <location>
        <begin position="54"/>
        <end position="74"/>
    </location>
</feature>
<dbReference type="Pfam" id="PF13687">
    <property type="entry name" value="DUF4153"/>
    <property type="match status" value="1"/>
</dbReference>
<feature type="transmembrane region" description="Helical" evidence="1">
    <location>
        <begin position="225"/>
        <end position="254"/>
    </location>
</feature>
<organism evidence="2 3">
    <name type="scientific">Asticcacaulis machinosus</name>
    <dbReference type="NCBI Taxonomy" id="2984211"/>
    <lineage>
        <taxon>Bacteria</taxon>
        <taxon>Pseudomonadati</taxon>
        <taxon>Pseudomonadota</taxon>
        <taxon>Alphaproteobacteria</taxon>
        <taxon>Caulobacterales</taxon>
        <taxon>Caulobacteraceae</taxon>
        <taxon>Asticcacaulis</taxon>
    </lineage>
</organism>
<keyword evidence="1" id="KW-0812">Transmembrane</keyword>